<evidence type="ECO:0000313" key="4">
    <source>
        <dbReference type="EMBL" id="EFD93031.1"/>
    </source>
</evidence>
<dbReference type="Proteomes" id="UP000009376">
    <property type="component" value="Unassembled WGS sequence"/>
</dbReference>
<dbReference type="PANTHER" id="PTHR19271:SF16">
    <property type="entry name" value="CYTOCHROME B"/>
    <property type="match status" value="1"/>
</dbReference>
<evidence type="ECO:0000256" key="1">
    <source>
        <dbReference type="SAM" id="MobiDB-lite"/>
    </source>
</evidence>
<gene>
    <name evidence="4" type="ORF">BJBARM5_0186</name>
</gene>
<organism evidence="4 5">
    <name type="scientific">Candidatus Parvarchaeum acidophilus ARMAN-5</name>
    <dbReference type="NCBI Taxonomy" id="662762"/>
    <lineage>
        <taxon>Archaea</taxon>
        <taxon>Candidatus Parvarchaeota</taxon>
        <taxon>Candidatus Parvarchaeum</taxon>
    </lineage>
</organism>
<dbReference type="EMBL" id="GG745547">
    <property type="protein sequence ID" value="EFD93031.1"/>
    <property type="molecule type" value="Genomic_DNA"/>
</dbReference>
<keyword evidence="2" id="KW-0472">Membrane</keyword>
<keyword evidence="2" id="KW-1133">Transmembrane helix</keyword>
<protein>
    <submittedName>
        <fullName evidence="4">Cytochrome b/b6 domain-containing protein</fullName>
    </submittedName>
</protein>
<dbReference type="SUPFAM" id="SSF81342">
    <property type="entry name" value="Transmembrane di-heme cytochromes"/>
    <property type="match status" value="1"/>
</dbReference>
<dbReference type="PANTHER" id="PTHR19271">
    <property type="entry name" value="CYTOCHROME B"/>
    <property type="match status" value="1"/>
</dbReference>
<name>D6GUP1_PARA5</name>
<dbReference type="AlphaFoldDB" id="D6GUP1"/>
<dbReference type="PROSITE" id="PS51002">
    <property type="entry name" value="CYTB_NTER"/>
    <property type="match status" value="1"/>
</dbReference>
<evidence type="ECO:0000259" key="3">
    <source>
        <dbReference type="PROSITE" id="PS51002"/>
    </source>
</evidence>
<feature type="transmembrane region" description="Helical" evidence="2">
    <location>
        <begin position="98"/>
        <end position="116"/>
    </location>
</feature>
<feature type="region of interest" description="Disordered" evidence="1">
    <location>
        <begin position="1"/>
        <end position="23"/>
    </location>
</feature>
<keyword evidence="2" id="KW-0812">Transmembrane</keyword>
<dbReference type="GO" id="GO:0009055">
    <property type="term" value="F:electron transfer activity"/>
    <property type="evidence" value="ECO:0007669"/>
    <property type="project" value="InterPro"/>
</dbReference>
<feature type="transmembrane region" description="Helical" evidence="2">
    <location>
        <begin position="237"/>
        <end position="256"/>
    </location>
</feature>
<dbReference type="GO" id="GO:0016491">
    <property type="term" value="F:oxidoreductase activity"/>
    <property type="evidence" value="ECO:0007669"/>
    <property type="project" value="InterPro"/>
</dbReference>
<evidence type="ECO:0000256" key="2">
    <source>
        <dbReference type="SAM" id="Phobius"/>
    </source>
</evidence>
<dbReference type="InterPro" id="IPR005797">
    <property type="entry name" value="Cyt_b/b6_N"/>
</dbReference>
<reference evidence="4 5" key="1">
    <citation type="journal article" date="2010" name="Proc. Natl. Acad. Sci. U.S.A.">
        <title>Enigmatic, ultrasmall, uncultivated Archaea.</title>
        <authorList>
            <person name="Baker B.J."/>
            <person name="Comolli L.R."/>
            <person name="Dick G.J."/>
            <person name="Hauser L.J."/>
            <person name="Hyatt D."/>
            <person name="Dill B.D."/>
            <person name="Land M.L."/>
            <person name="Verberkmoes N.C."/>
            <person name="Hettich R.L."/>
            <person name="Banfield J.F."/>
        </authorList>
    </citation>
    <scope>NUCLEOTIDE SEQUENCE [LARGE SCALE GENOMIC DNA]</scope>
</reference>
<feature type="transmembrane region" description="Helical" evidence="2">
    <location>
        <begin position="128"/>
        <end position="150"/>
    </location>
</feature>
<dbReference type="GO" id="GO:0016020">
    <property type="term" value="C:membrane"/>
    <property type="evidence" value="ECO:0007669"/>
    <property type="project" value="InterPro"/>
</dbReference>
<dbReference type="GO" id="GO:0022904">
    <property type="term" value="P:respiratory electron transport chain"/>
    <property type="evidence" value="ECO:0007669"/>
    <property type="project" value="InterPro"/>
</dbReference>
<feature type="transmembrane region" description="Helical" evidence="2">
    <location>
        <begin position="185"/>
        <end position="207"/>
    </location>
</feature>
<sequence length="500" mass="56636">MASQKSDINTNLSNTDNSHNNVPDTDQKGLKGLLDPLFGVLHEQYIKYVPSYGNSFFFTIGIYLLELFVILAVTGMVMLIFGPYWWNTTAIGTLFRSIHLWAAEAFVTLMFLHVFVNFSTSAFKKKKLVWIIGSIILMLVLLEFAFGIGVQGGLLSQWNAKAGADLWNGMGLGFWINPMNLGAVLGWHVAIIPLLLLALIFLHYSMVKRDGLSTPYRKDIPYKMVEADHKKMYRRMIYIFVIIIIFAFIFSSPYIAPLTISQAATSNPSNIGTTLLQEYNFSSSTATYLDTIDPYTFSTRAVYFTVPYSAYIRFSNKTNEMSIFNSENQSQQNADFAEAYHYFSNNGSISNALKSSNPLMVATAQLTQMAKSGEYQFVVQNESSSGLDETYIIRFLYDTGALSKDATTFGLRTAQWGMLKVGAPPWSIQYWLIPYDALEITTSGIPWWNDLENGLIAVIALLILMLLPFIPWVRDIPDKLKLYKLFWNKHTNSEMRKTKK</sequence>
<feature type="transmembrane region" description="Helical" evidence="2">
    <location>
        <begin position="56"/>
        <end position="86"/>
    </location>
</feature>
<dbReference type="InterPro" id="IPR027387">
    <property type="entry name" value="Cytb/b6-like_sf"/>
</dbReference>
<dbReference type="Pfam" id="PF13631">
    <property type="entry name" value="Cytochrom_B_N_2"/>
    <property type="match status" value="1"/>
</dbReference>
<dbReference type="InterPro" id="IPR016174">
    <property type="entry name" value="Di-haem_cyt_TM"/>
</dbReference>
<dbReference type="Gene3D" id="1.20.810.10">
    <property type="entry name" value="Cytochrome Bc1 Complex, Chain C"/>
    <property type="match status" value="1"/>
</dbReference>
<evidence type="ECO:0000313" key="5">
    <source>
        <dbReference type="Proteomes" id="UP000009376"/>
    </source>
</evidence>
<proteinExistence type="predicted"/>
<feature type="domain" description="Cytochrome b/b6 N-terminal region profile" evidence="3">
    <location>
        <begin position="30"/>
        <end position="216"/>
    </location>
</feature>
<accession>D6GUP1</accession>
<feature type="transmembrane region" description="Helical" evidence="2">
    <location>
        <begin position="454"/>
        <end position="473"/>
    </location>
</feature>